<proteinExistence type="predicted"/>
<evidence type="ECO:0000256" key="1">
    <source>
        <dbReference type="SAM" id="MobiDB-lite"/>
    </source>
</evidence>
<evidence type="ECO:0000313" key="4">
    <source>
        <dbReference type="Proteomes" id="UP000239156"/>
    </source>
</evidence>
<evidence type="ECO:0000313" key="3">
    <source>
        <dbReference type="EMBL" id="POW08347.1"/>
    </source>
</evidence>
<dbReference type="VEuPathDB" id="FungiDB:PSTT_07625"/>
<keyword evidence="2" id="KW-0732">Signal</keyword>
<gene>
    <name evidence="3" type="ORF">PSTT_07625</name>
</gene>
<comment type="caution">
    <text evidence="3">The sequence shown here is derived from an EMBL/GenBank/DDBJ whole genome shotgun (WGS) entry which is preliminary data.</text>
</comment>
<dbReference type="EMBL" id="PKSL01000065">
    <property type="protein sequence ID" value="POW08347.1"/>
    <property type="molecule type" value="Genomic_DNA"/>
</dbReference>
<name>A0A2S4VFR7_9BASI</name>
<accession>A0A2S4VFR7</accession>
<dbReference type="Proteomes" id="UP000239156">
    <property type="component" value="Unassembled WGS sequence"/>
</dbReference>
<organism evidence="3 4">
    <name type="scientific">Puccinia striiformis</name>
    <dbReference type="NCBI Taxonomy" id="27350"/>
    <lineage>
        <taxon>Eukaryota</taxon>
        <taxon>Fungi</taxon>
        <taxon>Dikarya</taxon>
        <taxon>Basidiomycota</taxon>
        <taxon>Pucciniomycotina</taxon>
        <taxon>Pucciniomycetes</taxon>
        <taxon>Pucciniales</taxon>
        <taxon>Pucciniaceae</taxon>
        <taxon>Puccinia</taxon>
    </lineage>
</organism>
<reference evidence="3" key="1">
    <citation type="submission" date="2017-12" db="EMBL/GenBank/DDBJ databases">
        <title>Gene loss provides genomic basis for host adaptation in cereal stripe rust fungi.</title>
        <authorList>
            <person name="Xia C."/>
        </authorList>
    </citation>
    <scope>NUCLEOTIDE SEQUENCE [LARGE SCALE GENOMIC DNA]</scope>
    <source>
        <strain evidence="3">93-210</strain>
    </source>
</reference>
<keyword evidence="4" id="KW-1185">Reference proteome</keyword>
<evidence type="ECO:0000256" key="2">
    <source>
        <dbReference type="SAM" id="SignalP"/>
    </source>
</evidence>
<feature type="region of interest" description="Disordered" evidence="1">
    <location>
        <begin position="30"/>
        <end position="61"/>
    </location>
</feature>
<protein>
    <submittedName>
        <fullName evidence="3">Uncharacterized protein</fullName>
    </submittedName>
</protein>
<feature type="chain" id="PRO_5015783119" evidence="2">
    <location>
        <begin position="19"/>
        <end position="61"/>
    </location>
</feature>
<sequence length="61" mass="6626">MNLLSLFLPSLIFQVIVGIDQTSRTLNRFKSRSIHSSKEAPEWNEGGGGGGNPELPPPQCC</sequence>
<feature type="signal peptide" evidence="2">
    <location>
        <begin position="1"/>
        <end position="18"/>
    </location>
</feature>
<dbReference type="AlphaFoldDB" id="A0A2S4VFR7"/>